<name>A0A7I7RDF4_MYCCF</name>
<reference evidence="8 9" key="1">
    <citation type="journal article" date="2019" name="Emerg. Microbes Infect.">
        <title>Comprehensive subspecies identification of 175 nontuberculous mycobacteria species based on 7547 genomic profiles.</title>
        <authorList>
            <person name="Matsumoto Y."/>
            <person name="Kinjo T."/>
            <person name="Motooka D."/>
            <person name="Nabeya D."/>
            <person name="Jung N."/>
            <person name="Uechi K."/>
            <person name="Horii T."/>
            <person name="Iida T."/>
            <person name="Fujita J."/>
            <person name="Nakamura S."/>
        </authorList>
    </citation>
    <scope>NUCLEOTIDE SEQUENCE [LARGE SCALE GENOMIC DNA]</scope>
    <source>
        <strain evidence="8 9">JCM 18439</strain>
    </source>
</reference>
<dbReference type="FunFam" id="3.40.50.1820:FF:000086">
    <property type="entry name" value="Diacylglycerol acyltransferase/mycolyltransferase Ag85C"/>
    <property type="match status" value="1"/>
</dbReference>
<dbReference type="GO" id="GO:0005576">
    <property type="term" value="C:extracellular region"/>
    <property type="evidence" value="ECO:0007669"/>
    <property type="project" value="UniProtKB-SubCell"/>
</dbReference>
<evidence type="ECO:0000256" key="5">
    <source>
        <dbReference type="ARBA" id="ARBA00022729"/>
    </source>
</evidence>
<dbReference type="InterPro" id="IPR000801">
    <property type="entry name" value="Esterase-like"/>
</dbReference>
<protein>
    <submittedName>
        <fullName evidence="8">Diacylglycerol acyltransferase/mycolyltransferase Ag85C</fullName>
    </submittedName>
</protein>
<proteinExistence type="inferred from homology"/>
<dbReference type="Pfam" id="PF00756">
    <property type="entry name" value="Esterase"/>
    <property type="match status" value="1"/>
</dbReference>
<keyword evidence="9" id="KW-1185">Reference proteome</keyword>
<sequence length="381" mass="39803">MHGFRNAVLSGADKQSAAVARRFSPYAAGVKQQHLVGGRPPAPVRHVRDDRSAVSLNTKVQAMTLLHSWARRLMAGAMVALMIPALVAVAGGSSTAAAYSRPGLPVETLMVPSAAMGRDIPVKFQGGGTHAVYLLDGLRARDDNSGWDIETAAFENYFESGLSVVMPVGGMSSFYTNWQSPAVGNGGTYTYQWETFLTSELPAYLAANKGISSSGNAVVGLSMSGSAALILAAYHPGQFRYAASLSGFLNLSEGVWPLLVGVAMRDAGGFSATAMWGPPGGPAWQRNDPTVNVGRLVSNGTRIWVYCGNGVPSELGGGGDIAGQFLETITLDSNKNFQAAYEAAGGSNGTFNFPANGTHGWGYWGSQLNAMKGDIQATLGA</sequence>
<dbReference type="PANTHER" id="PTHR48098">
    <property type="entry name" value="ENTEROCHELIN ESTERASE-RELATED"/>
    <property type="match status" value="1"/>
</dbReference>
<feature type="transmembrane region" description="Helical" evidence="7">
    <location>
        <begin position="73"/>
        <end position="92"/>
    </location>
</feature>
<keyword evidence="3" id="KW-0964">Secreted</keyword>
<keyword evidence="7" id="KW-0472">Membrane</keyword>
<dbReference type="InterPro" id="IPR050583">
    <property type="entry name" value="Mycobacterial_A85_antigen"/>
</dbReference>
<keyword evidence="6 8" id="KW-0012">Acyltransferase</keyword>
<evidence type="ECO:0000313" key="9">
    <source>
        <dbReference type="Proteomes" id="UP000466431"/>
    </source>
</evidence>
<accession>A0A7I7RDF4</accession>
<dbReference type="GO" id="GO:0035375">
    <property type="term" value="F:zymogen binding"/>
    <property type="evidence" value="ECO:0007669"/>
    <property type="project" value="UniProtKB-ARBA"/>
</dbReference>
<comment type="similarity">
    <text evidence="2">Belongs to the mycobacterial A85 antigen family.</text>
</comment>
<evidence type="ECO:0000256" key="2">
    <source>
        <dbReference type="ARBA" id="ARBA00005874"/>
    </source>
</evidence>
<evidence type="ECO:0000256" key="3">
    <source>
        <dbReference type="ARBA" id="ARBA00022525"/>
    </source>
</evidence>
<dbReference type="Proteomes" id="UP000466431">
    <property type="component" value="Chromosome"/>
</dbReference>
<dbReference type="AlphaFoldDB" id="A0A7I7RDF4"/>
<dbReference type="GO" id="GO:0016747">
    <property type="term" value="F:acyltransferase activity, transferring groups other than amino-acyl groups"/>
    <property type="evidence" value="ECO:0007669"/>
    <property type="project" value="TreeGrafter"/>
</dbReference>
<dbReference type="KEGG" id="mcee:MCEL_06750"/>
<evidence type="ECO:0000313" key="8">
    <source>
        <dbReference type="EMBL" id="BBY42380.1"/>
    </source>
</evidence>
<dbReference type="EMBL" id="AP022591">
    <property type="protein sequence ID" value="BBY42380.1"/>
    <property type="molecule type" value="Genomic_DNA"/>
</dbReference>
<keyword evidence="4 8" id="KW-0808">Transferase</keyword>
<dbReference type="Gene3D" id="3.40.50.1820">
    <property type="entry name" value="alpha/beta hydrolase"/>
    <property type="match status" value="1"/>
</dbReference>
<organism evidence="8 9">
    <name type="scientific">Mycolicibacterium celeriflavum</name>
    <name type="common">Mycobacterium celeriflavum</name>
    <dbReference type="NCBI Taxonomy" id="1249101"/>
    <lineage>
        <taxon>Bacteria</taxon>
        <taxon>Bacillati</taxon>
        <taxon>Actinomycetota</taxon>
        <taxon>Actinomycetes</taxon>
        <taxon>Mycobacteriales</taxon>
        <taxon>Mycobacteriaceae</taxon>
        <taxon>Mycolicibacterium</taxon>
    </lineage>
</organism>
<keyword evidence="5" id="KW-0732">Signal</keyword>
<evidence type="ECO:0000256" key="7">
    <source>
        <dbReference type="SAM" id="Phobius"/>
    </source>
</evidence>
<gene>
    <name evidence="8" type="primary">fbpC_1</name>
    <name evidence="8" type="ORF">MCEL_06750</name>
</gene>
<evidence type="ECO:0000256" key="4">
    <source>
        <dbReference type="ARBA" id="ARBA00022679"/>
    </source>
</evidence>
<comment type="subcellular location">
    <subcellularLocation>
        <location evidence="1">Secreted</location>
    </subcellularLocation>
</comment>
<keyword evidence="7" id="KW-0812">Transmembrane</keyword>
<dbReference type="SUPFAM" id="SSF53474">
    <property type="entry name" value="alpha/beta-Hydrolases"/>
    <property type="match status" value="1"/>
</dbReference>
<keyword evidence="7" id="KW-1133">Transmembrane helix</keyword>
<dbReference type="PANTHER" id="PTHR48098:SF1">
    <property type="entry name" value="DIACYLGLYCEROL ACYLTRANSFERASE_MYCOLYLTRANSFERASE AG85A"/>
    <property type="match status" value="1"/>
</dbReference>
<evidence type="ECO:0000256" key="1">
    <source>
        <dbReference type="ARBA" id="ARBA00004613"/>
    </source>
</evidence>
<evidence type="ECO:0000256" key="6">
    <source>
        <dbReference type="ARBA" id="ARBA00023315"/>
    </source>
</evidence>
<dbReference type="InterPro" id="IPR029058">
    <property type="entry name" value="AB_hydrolase_fold"/>
</dbReference>